<dbReference type="EMBL" id="GAIX01001474">
    <property type="protein sequence ID" value="JAA91086.1"/>
    <property type="molecule type" value="Transcribed_RNA"/>
</dbReference>
<protein>
    <submittedName>
        <fullName evidence="1">Uncharacterized protein</fullName>
    </submittedName>
</protein>
<reference evidence="1" key="1">
    <citation type="journal article" date="2013" name="BMC Genomics">
        <title>Unscrambling butterfly oogenesis.</title>
        <authorList>
            <person name="Carter J.M."/>
            <person name="Baker S.C."/>
            <person name="Pink R."/>
            <person name="Carter D.R."/>
            <person name="Collins A."/>
            <person name="Tomlin J."/>
            <person name="Gibbs M."/>
            <person name="Breuker C.J."/>
        </authorList>
    </citation>
    <scope>NUCLEOTIDE SEQUENCE</scope>
    <source>
        <tissue evidence="1">Ovary</tissue>
    </source>
</reference>
<name>S4PEQ9_9NEOP</name>
<evidence type="ECO:0000313" key="1">
    <source>
        <dbReference type="EMBL" id="JAA91086.1"/>
    </source>
</evidence>
<proteinExistence type="predicted"/>
<accession>S4PEQ9</accession>
<organism evidence="1">
    <name type="scientific">Pararge aegeria</name>
    <name type="common">speckled wood butterfly</name>
    <dbReference type="NCBI Taxonomy" id="116150"/>
    <lineage>
        <taxon>Eukaryota</taxon>
        <taxon>Metazoa</taxon>
        <taxon>Ecdysozoa</taxon>
        <taxon>Arthropoda</taxon>
        <taxon>Hexapoda</taxon>
        <taxon>Insecta</taxon>
        <taxon>Pterygota</taxon>
        <taxon>Neoptera</taxon>
        <taxon>Endopterygota</taxon>
        <taxon>Lepidoptera</taxon>
        <taxon>Glossata</taxon>
        <taxon>Ditrysia</taxon>
        <taxon>Papilionoidea</taxon>
        <taxon>Nymphalidae</taxon>
        <taxon>Satyrinae</taxon>
        <taxon>Satyrini</taxon>
        <taxon>Parargina</taxon>
        <taxon>Pararge</taxon>
    </lineage>
</organism>
<dbReference type="AlphaFoldDB" id="S4PEQ9"/>
<sequence>MHCRPLEFCSIDLRPSLVYRLNTVLTPVKFQLIFKRQLVINYKVHHHLASTRCQWLGNASSLVPHQRSVNAVSMSLQRVIN</sequence>
<reference evidence="1" key="2">
    <citation type="submission" date="2013-05" db="EMBL/GenBank/DDBJ databases">
        <authorList>
            <person name="Carter J.-M."/>
            <person name="Baker S.C."/>
            <person name="Pink R."/>
            <person name="Carter D.R.F."/>
            <person name="Collins A."/>
            <person name="Tomlin J."/>
            <person name="Gibbs M."/>
            <person name="Breuker C.J."/>
        </authorList>
    </citation>
    <scope>NUCLEOTIDE SEQUENCE</scope>
    <source>
        <tissue evidence="1">Ovary</tissue>
    </source>
</reference>